<organism evidence="3 4">
    <name type="scientific">Coprinellus micaceus</name>
    <name type="common">Glistening ink-cap mushroom</name>
    <name type="synonym">Coprinus micaceus</name>
    <dbReference type="NCBI Taxonomy" id="71717"/>
    <lineage>
        <taxon>Eukaryota</taxon>
        <taxon>Fungi</taxon>
        <taxon>Dikarya</taxon>
        <taxon>Basidiomycota</taxon>
        <taxon>Agaricomycotina</taxon>
        <taxon>Agaricomycetes</taxon>
        <taxon>Agaricomycetidae</taxon>
        <taxon>Agaricales</taxon>
        <taxon>Agaricineae</taxon>
        <taxon>Psathyrellaceae</taxon>
        <taxon>Coprinellus</taxon>
    </lineage>
</organism>
<reference evidence="3 4" key="1">
    <citation type="journal article" date="2019" name="Nat. Ecol. Evol.">
        <title>Megaphylogeny resolves global patterns of mushroom evolution.</title>
        <authorList>
            <person name="Varga T."/>
            <person name="Krizsan K."/>
            <person name="Foldi C."/>
            <person name="Dima B."/>
            <person name="Sanchez-Garcia M."/>
            <person name="Sanchez-Ramirez S."/>
            <person name="Szollosi G.J."/>
            <person name="Szarkandi J.G."/>
            <person name="Papp V."/>
            <person name="Albert L."/>
            <person name="Andreopoulos W."/>
            <person name="Angelini C."/>
            <person name="Antonin V."/>
            <person name="Barry K.W."/>
            <person name="Bougher N.L."/>
            <person name="Buchanan P."/>
            <person name="Buyck B."/>
            <person name="Bense V."/>
            <person name="Catcheside P."/>
            <person name="Chovatia M."/>
            <person name="Cooper J."/>
            <person name="Damon W."/>
            <person name="Desjardin D."/>
            <person name="Finy P."/>
            <person name="Geml J."/>
            <person name="Haridas S."/>
            <person name="Hughes K."/>
            <person name="Justo A."/>
            <person name="Karasinski D."/>
            <person name="Kautmanova I."/>
            <person name="Kiss B."/>
            <person name="Kocsube S."/>
            <person name="Kotiranta H."/>
            <person name="LaButti K.M."/>
            <person name="Lechner B.E."/>
            <person name="Liimatainen K."/>
            <person name="Lipzen A."/>
            <person name="Lukacs Z."/>
            <person name="Mihaltcheva S."/>
            <person name="Morgado L.N."/>
            <person name="Niskanen T."/>
            <person name="Noordeloos M.E."/>
            <person name="Ohm R.A."/>
            <person name="Ortiz-Santana B."/>
            <person name="Ovrebo C."/>
            <person name="Racz N."/>
            <person name="Riley R."/>
            <person name="Savchenko A."/>
            <person name="Shiryaev A."/>
            <person name="Soop K."/>
            <person name="Spirin V."/>
            <person name="Szebenyi C."/>
            <person name="Tomsovsky M."/>
            <person name="Tulloss R.E."/>
            <person name="Uehling J."/>
            <person name="Grigoriev I.V."/>
            <person name="Vagvolgyi C."/>
            <person name="Papp T."/>
            <person name="Martin F.M."/>
            <person name="Miettinen O."/>
            <person name="Hibbett D.S."/>
            <person name="Nagy L.G."/>
        </authorList>
    </citation>
    <scope>NUCLEOTIDE SEQUENCE [LARGE SCALE GENOMIC DNA]</scope>
    <source>
        <strain evidence="3 4">FP101781</strain>
    </source>
</reference>
<feature type="compositionally biased region" description="Polar residues" evidence="1">
    <location>
        <begin position="65"/>
        <end position="76"/>
    </location>
</feature>
<dbReference type="SUPFAM" id="SSF52113">
    <property type="entry name" value="BRCT domain"/>
    <property type="match status" value="1"/>
</dbReference>
<dbReference type="Proteomes" id="UP000298030">
    <property type="component" value="Unassembled WGS sequence"/>
</dbReference>
<evidence type="ECO:0000256" key="1">
    <source>
        <dbReference type="SAM" id="MobiDB-lite"/>
    </source>
</evidence>
<gene>
    <name evidence="3" type="ORF">FA13DRAFT_1788779</name>
</gene>
<dbReference type="PROSITE" id="PS50172">
    <property type="entry name" value="BRCT"/>
    <property type="match status" value="1"/>
</dbReference>
<dbReference type="InterPro" id="IPR036420">
    <property type="entry name" value="BRCT_dom_sf"/>
</dbReference>
<dbReference type="AlphaFoldDB" id="A0A4Y7TNU1"/>
<dbReference type="EMBL" id="QPFP01000008">
    <property type="protein sequence ID" value="TEB35199.1"/>
    <property type="molecule type" value="Genomic_DNA"/>
</dbReference>
<evidence type="ECO:0000313" key="3">
    <source>
        <dbReference type="EMBL" id="TEB35199.1"/>
    </source>
</evidence>
<dbReference type="Pfam" id="PF16589">
    <property type="entry name" value="BRCT_2"/>
    <property type="match status" value="1"/>
</dbReference>
<protein>
    <recommendedName>
        <fullName evidence="2">BRCT domain-containing protein</fullName>
    </recommendedName>
</protein>
<feature type="region of interest" description="Disordered" evidence="1">
    <location>
        <begin position="39"/>
        <end position="89"/>
    </location>
</feature>
<feature type="region of interest" description="Disordered" evidence="1">
    <location>
        <begin position="197"/>
        <end position="251"/>
    </location>
</feature>
<feature type="compositionally biased region" description="Low complexity" evidence="1">
    <location>
        <begin position="77"/>
        <end position="89"/>
    </location>
</feature>
<feature type="domain" description="BRCT" evidence="2">
    <location>
        <begin position="117"/>
        <end position="191"/>
    </location>
</feature>
<proteinExistence type="predicted"/>
<evidence type="ECO:0000313" key="4">
    <source>
        <dbReference type="Proteomes" id="UP000298030"/>
    </source>
</evidence>
<dbReference type="STRING" id="71717.A0A4Y7TNU1"/>
<keyword evidence="4" id="KW-1185">Reference proteome</keyword>
<sequence>MSIPFSSFKPYPMNCLHDSDKTLRKNGKRLQAIIPTLFNNKSSEDEEMAPPPTMSERARGKQKDVSLSVSTASRKNSVSVPPVSPAKSSVFSPTPPGALFMKDNDPIKFYVQADYFQRKDLVKNIKRNGGAIASHVKEADYAILYAKAVNRKEYQSSLTSAMADSIPAIEGRFVDDCITRNKVLDYKSYVFAPASKRKRTTSAPRDDTDSSESDEPLSQRTKKLKLEESPSRPAKLSKGSPSKTGASSSTREAHECIVTPFIIVQIVQTFFLIQDRHRETATT</sequence>
<dbReference type="InterPro" id="IPR001357">
    <property type="entry name" value="BRCT_dom"/>
</dbReference>
<comment type="caution">
    <text evidence="3">The sequence shown here is derived from an EMBL/GenBank/DDBJ whole genome shotgun (WGS) entry which is preliminary data.</text>
</comment>
<feature type="compositionally biased region" description="Polar residues" evidence="1">
    <location>
        <begin position="239"/>
        <end position="250"/>
    </location>
</feature>
<evidence type="ECO:0000259" key="2">
    <source>
        <dbReference type="PROSITE" id="PS50172"/>
    </source>
</evidence>
<name>A0A4Y7TNU1_COPMI</name>
<accession>A0A4Y7TNU1</accession>
<dbReference type="OrthoDB" id="426865at2759"/>
<dbReference type="Gene3D" id="3.40.50.10190">
    <property type="entry name" value="BRCT domain"/>
    <property type="match status" value="1"/>
</dbReference>